<comment type="caution">
    <text evidence="1">The sequence shown here is derived from an EMBL/GenBank/DDBJ whole genome shotgun (WGS) entry which is preliminary data.</text>
</comment>
<keyword evidence="2" id="KW-1185">Reference proteome</keyword>
<proteinExistence type="predicted"/>
<dbReference type="EMBL" id="PDNC01000051">
    <property type="protein sequence ID" value="PGH03190.1"/>
    <property type="molecule type" value="Genomic_DNA"/>
</dbReference>
<protein>
    <submittedName>
        <fullName evidence="1">Uncharacterized protein</fullName>
    </submittedName>
</protein>
<sequence length="194" mass="21552">MDLIKLTKKELDTETPVTGQRPRPSASICTDRGDGFSRLLCLASDSRADEPGVDGGLRPSSLFPALFSTIYFYVKLECPELNSNTIKTIVHSSANRHLFRCDYQASSFLYWTRPHACRDSFLPRVYENSSHKKLKLSAPSGAYRSITLLSAAAPASASLPCHATVHLHYNLAKSFDEHQKTTPVHWDSASSHEI</sequence>
<evidence type="ECO:0000313" key="2">
    <source>
        <dbReference type="Proteomes" id="UP000224080"/>
    </source>
</evidence>
<accession>A0A2B7X2V8</accession>
<reference evidence="1 2" key="1">
    <citation type="submission" date="2017-10" db="EMBL/GenBank/DDBJ databases">
        <title>Comparative genomics in systemic dimorphic fungi from Ajellomycetaceae.</title>
        <authorList>
            <person name="Munoz J.F."/>
            <person name="Mcewen J.G."/>
            <person name="Clay O.K."/>
            <person name="Cuomo C.A."/>
        </authorList>
    </citation>
    <scope>NUCLEOTIDE SEQUENCE [LARGE SCALE GENOMIC DNA]</scope>
    <source>
        <strain evidence="1 2">UAMH130</strain>
    </source>
</reference>
<organism evidence="1 2">
    <name type="scientific">Blastomyces parvus</name>
    <dbReference type="NCBI Taxonomy" id="2060905"/>
    <lineage>
        <taxon>Eukaryota</taxon>
        <taxon>Fungi</taxon>
        <taxon>Dikarya</taxon>
        <taxon>Ascomycota</taxon>
        <taxon>Pezizomycotina</taxon>
        <taxon>Eurotiomycetes</taxon>
        <taxon>Eurotiomycetidae</taxon>
        <taxon>Onygenales</taxon>
        <taxon>Ajellomycetaceae</taxon>
        <taxon>Blastomyces</taxon>
    </lineage>
</organism>
<gene>
    <name evidence="1" type="ORF">GX51_04225</name>
</gene>
<evidence type="ECO:0000313" key="1">
    <source>
        <dbReference type="EMBL" id="PGH03190.1"/>
    </source>
</evidence>
<name>A0A2B7X2V8_9EURO</name>
<dbReference type="AlphaFoldDB" id="A0A2B7X2V8"/>
<dbReference type="Proteomes" id="UP000224080">
    <property type="component" value="Unassembled WGS sequence"/>
</dbReference>